<name>A0ABN7J4U7_9BASI</name>
<comment type="caution">
    <text evidence="1">The sequence shown here is derived from an EMBL/GenBank/DDBJ whole genome shotgun (WGS) entry which is preliminary data.</text>
</comment>
<sequence>MNHQKEQHWEEFLSSLDEHTVWTAARYKLNGQSFDKFIPPIKADGNTLTDPESQADAFHQAFTQASADADLSDIPDTQYPQPHPNLQIREEHLAAALDRMQSGKAADPHGFTVPLIKRIWPIISPTFAAINSALRRALGGFRTSPADALHFDSGIAPIGAHLDSFVATQAAELLTGSTFNPAAELARRAFRRPAERYRIPLMRIFCQPFFETVELDALERISPFPAEPGWDSGIETLILPRDDALALCESLTGSIFEQVWFT</sequence>
<keyword evidence="2" id="KW-1185">Reference proteome</keyword>
<accession>A0ABN7J4U7</accession>
<proteinExistence type="predicted"/>
<evidence type="ECO:0000313" key="1">
    <source>
        <dbReference type="EMBL" id="CAD6948642.1"/>
    </source>
</evidence>
<evidence type="ECO:0000313" key="2">
    <source>
        <dbReference type="Proteomes" id="UP000836402"/>
    </source>
</evidence>
<reference evidence="1" key="1">
    <citation type="submission" date="2020-10" db="EMBL/GenBank/DDBJ databases">
        <authorList>
            <person name="Sedaghatjoo S."/>
        </authorList>
    </citation>
    <scope>NUCLEOTIDE SEQUENCE</scope>
    <source>
        <strain evidence="1">AZH3</strain>
    </source>
</reference>
<protein>
    <submittedName>
        <fullName evidence="1">Uncharacterized protein</fullName>
    </submittedName>
</protein>
<dbReference type="Proteomes" id="UP000836402">
    <property type="component" value="Unassembled WGS sequence"/>
</dbReference>
<dbReference type="EMBL" id="CAJHJG010005237">
    <property type="protein sequence ID" value="CAD6948642.1"/>
    <property type="molecule type" value="Genomic_DNA"/>
</dbReference>
<gene>
    <name evidence="1" type="ORF">JKIAZH3_G8234</name>
</gene>
<organism evidence="1 2">
    <name type="scientific">Tilletia caries</name>
    <name type="common">wheat bunt fungus</name>
    <dbReference type="NCBI Taxonomy" id="13290"/>
    <lineage>
        <taxon>Eukaryota</taxon>
        <taxon>Fungi</taxon>
        <taxon>Dikarya</taxon>
        <taxon>Basidiomycota</taxon>
        <taxon>Ustilaginomycotina</taxon>
        <taxon>Exobasidiomycetes</taxon>
        <taxon>Tilletiales</taxon>
        <taxon>Tilletiaceae</taxon>
        <taxon>Tilletia</taxon>
    </lineage>
</organism>